<reference evidence="2" key="1">
    <citation type="journal article" date="2024" name="Viruses">
        <title>New Genera and Species of Caulobacter and Brevundimonas Bacteriophages Provide Insights into Phage Genome Evolution.</title>
        <authorList>
            <person name="Ely B."/>
            <person name="Hils M."/>
            <person name="Clarke A."/>
            <person name="Albert M."/>
            <person name="Holness N."/>
            <person name="Lenski J."/>
            <person name="Mohammadi T."/>
        </authorList>
    </citation>
    <scope>NUCLEOTIDE SEQUENCE [LARGE SCALE GENOMIC DNA]</scope>
</reference>
<proteinExistence type="predicted"/>
<keyword evidence="2" id="KW-1185">Reference proteome</keyword>
<evidence type="ECO:0000313" key="1">
    <source>
        <dbReference type="EMBL" id="WCD56150.1"/>
    </source>
</evidence>
<organism evidence="1 2">
    <name type="scientific">Caulobacter phage KSC</name>
    <dbReference type="NCBI Taxonomy" id="3020398"/>
    <lineage>
        <taxon>Viruses</taxon>
        <taxon>Duplodnaviria</taxon>
        <taxon>Heunggongvirae</taxon>
        <taxon>Uroviricota</taxon>
        <taxon>Caudoviricetes</taxon>
        <taxon>Autographivirales</taxon>
        <taxon>Autonotataviridae</taxon>
        <taxon>Percyvirus</taxon>
        <taxon>Percyvirus KSC</taxon>
    </lineage>
</organism>
<sequence length="107" mass="12049">MSKVNVKTLVRDRVQALRIRAQQGTVSVEGVVKELFEIEHLLARTPKTRHAARRTLRTIDAALIREIKDEGKARPDTTVVILAEDLGTSIATVNKALRGEYDYLLRN</sequence>
<dbReference type="EMBL" id="OQ135104">
    <property type="protein sequence ID" value="WCD56150.1"/>
    <property type="molecule type" value="Genomic_DNA"/>
</dbReference>
<dbReference type="Proteomes" id="UP001221122">
    <property type="component" value="Segment"/>
</dbReference>
<protein>
    <submittedName>
        <fullName evidence="1">Uncharacterized protein</fullName>
    </submittedName>
</protein>
<gene>
    <name evidence="1" type="primary">KSC_gp013</name>
</gene>
<evidence type="ECO:0000313" key="2">
    <source>
        <dbReference type="Proteomes" id="UP001221122"/>
    </source>
</evidence>
<name>A0AAE9X674_9CAUD</name>
<accession>A0AAE9X674</accession>